<reference evidence="2 3" key="1">
    <citation type="submission" date="2019-12" db="EMBL/GenBank/DDBJ databases">
        <title>Chromosome-level assembly of the Caenorhabditis remanei genome.</title>
        <authorList>
            <person name="Teterina A.A."/>
            <person name="Willis J.H."/>
            <person name="Phillips P.C."/>
        </authorList>
    </citation>
    <scope>NUCLEOTIDE SEQUENCE [LARGE SCALE GENOMIC DNA]</scope>
    <source>
        <strain evidence="2 3">PX506</strain>
        <tissue evidence="2">Whole organism</tissue>
    </source>
</reference>
<dbReference type="PANTHER" id="PTHR37962:SF1">
    <property type="entry name" value="ACT DOMAIN-CONTAINING PROTEIN-RELATED"/>
    <property type="match status" value="1"/>
</dbReference>
<comment type="caution">
    <text evidence="2">The sequence shown here is derived from an EMBL/GenBank/DDBJ whole genome shotgun (WGS) entry which is preliminary data.</text>
</comment>
<dbReference type="PANTHER" id="PTHR37962">
    <property type="entry name" value="MALE STERILE (3) 76CA"/>
    <property type="match status" value="1"/>
</dbReference>
<protein>
    <submittedName>
        <fullName evidence="2">Uncharacterized protein</fullName>
    </submittedName>
</protein>
<gene>
    <name evidence="2" type="ORF">GCK72_017780</name>
</gene>
<accession>A0A6A5G8Q1</accession>
<evidence type="ECO:0000256" key="1">
    <source>
        <dbReference type="SAM" id="MobiDB-lite"/>
    </source>
</evidence>
<proteinExistence type="predicted"/>
<evidence type="ECO:0000313" key="3">
    <source>
        <dbReference type="Proteomes" id="UP000483820"/>
    </source>
</evidence>
<dbReference type="Proteomes" id="UP000483820">
    <property type="component" value="Chromosome V"/>
</dbReference>
<name>A0A6A5G8Q1_CAERE</name>
<dbReference type="GeneID" id="78776599"/>
<dbReference type="KEGG" id="crq:GCK72_017780"/>
<dbReference type="EMBL" id="WUAV01000005">
    <property type="protein sequence ID" value="KAF1751226.1"/>
    <property type="molecule type" value="Genomic_DNA"/>
</dbReference>
<sequence>MCVTRPSLRTARRSRHIPTDPNEESPPDYWSKLAHSNFRSTVFENRVHVWVLPLSLSQSKYGGRKMPSSACTLITVQIAHDFMTQNIRLPSTFPQISQNLPAAVLDVLINAIVDGNDTHEKQWR</sequence>
<dbReference type="RefSeq" id="XP_053581166.1">
    <property type="nucleotide sequence ID" value="XM_053732253.1"/>
</dbReference>
<dbReference type="CTD" id="78776599"/>
<evidence type="ECO:0000313" key="2">
    <source>
        <dbReference type="EMBL" id="KAF1751226.1"/>
    </source>
</evidence>
<feature type="region of interest" description="Disordered" evidence="1">
    <location>
        <begin position="1"/>
        <end position="28"/>
    </location>
</feature>
<organism evidence="2 3">
    <name type="scientific">Caenorhabditis remanei</name>
    <name type="common">Caenorhabditis vulgaris</name>
    <dbReference type="NCBI Taxonomy" id="31234"/>
    <lineage>
        <taxon>Eukaryota</taxon>
        <taxon>Metazoa</taxon>
        <taxon>Ecdysozoa</taxon>
        <taxon>Nematoda</taxon>
        <taxon>Chromadorea</taxon>
        <taxon>Rhabditida</taxon>
        <taxon>Rhabditina</taxon>
        <taxon>Rhabditomorpha</taxon>
        <taxon>Rhabditoidea</taxon>
        <taxon>Rhabditidae</taxon>
        <taxon>Peloderinae</taxon>
        <taxon>Caenorhabditis</taxon>
    </lineage>
</organism>
<dbReference type="AlphaFoldDB" id="A0A6A5G8Q1"/>